<keyword evidence="2" id="KW-0805">Transcription regulation</keyword>
<dbReference type="NCBIfam" id="TIGR02937">
    <property type="entry name" value="sigma70-ECF"/>
    <property type="match status" value="1"/>
</dbReference>
<reference evidence="7 8" key="1">
    <citation type="submission" date="2020-08" db="EMBL/GenBank/DDBJ databases">
        <title>Genome sequence of Diaphorobacter ruginosibacter DSM 27467T.</title>
        <authorList>
            <person name="Hyun D.-W."/>
            <person name="Bae J.-W."/>
        </authorList>
    </citation>
    <scope>NUCLEOTIDE SEQUENCE [LARGE SCALE GENOMIC DNA]</scope>
    <source>
        <strain evidence="7 8">DSM 27467</strain>
    </source>
</reference>
<dbReference type="InterPro" id="IPR007627">
    <property type="entry name" value="RNA_pol_sigma70_r2"/>
</dbReference>
<dbReference type="Pfam" id="PF08281">
    <property type="entry name" value="Sigma70_r4_2"/>
    <property type="match status" value="1"/>
</dbReference>
<dbReference type="GO" id="GO:0003677">
    <property type="term" value="F:DNA binding"/>
    <property type="evidence" value="ECO:0007669"/>
    <property type="project" value="InterPro"/>
</dbReference>
<organism evidence="7 8">
    <name type="scientific">Diaphorobacter ruginosibacter</name>
    <dbReference type="NCBI Taxonomy" id="1715720"/>
    <lineage>
        <taxon>Bacteria</taxon>
        <taxon>Pseudomonadati</taxon>
        <taxon>Pseudomonadota</taxon>
        <taxon>Betaproteobacteria</taxon>
        <taxon>Burkholderiales</taxon>
        <taxon>Comamonadaceae</taxon>
        <taxon>Diaphorobacter</taxon>
    </lineage>
</organism>
<keyword evidence="8" id="KW-1185">Reference proteome</keyword>
<dbReference type="Gene3D" id="1.10.1740.10">
    <property type="match status" value="1"/>
</dbReference>
<gene>
    <name evidence="7" type="ORF">H9K76_14620</name>
</gene>
<feature type="domain" description="RNA polymerase sigma factor 70 region 4 type 2" evidence="6">
    <location>
        <begin position="114"/>
        <end position="163"/>
    </location>
</feature>
<dbReference type="AlphaFoldDB" id="A0A7G9RJQ9"/>
<dbReference type="GO" id="GO:0016987">
    <property type="term" value="F:sigma factor activity"/>
    <property type="evidence" value="ECO:0007669"/>
    <property type="project" value="UniProtKB-KW"/>
</dbReference>
<comment type="similarity">
    <text evidence="1">Belongs to the sigma-70 factor family. ECF subfamily.</text>
</comment>
<dbReference type="InterPro" id="IPR013249">
    <property type="entry name" value="RNA_pol_sigma70_r4_t2"/>
</dbReference>
<dbReference type="InterPro" id="IPR014284">
    <property type="entry name" value="RNA_pol_sigma-70_dom"/>
</dbReference>
<dbReference type="PANTHER" id="PTHR43133">
    <property type="entry name" value="RNA POLYMERASE ECF-TYPE SIGMA FACTO"/>
    <property type="match status" value="1"/>
</dbReference>
<dbReference type="SUPFAM" id="SSF88659">
    <property type="entry name" value="Sigma3 and sigma4 domains of RNA polymerase sigma factors"/>
    <property type="match status" value="1"/>
</dbReference>
<feature type="domain" description="RNA polymerase sigma-70 region 2" evidence="5">
    <location>
        <begin position="15"/>
        <end position="82"/>
    </location>
</feature>
<dbReference type="GO" id="GO:0006352">
    <property type="term" value="P:DNA-templated transcription initiation"/>
    <property type="evidence" value="ECO:0007669"/>
    <property type="project" value="InterPro"/>
</dbReference>
<sequence>MSTAPSSPHAEIAALYVDHHSWLRGWLRRRLGSAAEAADLAHDTFLRLLTGRTQRCFGSVGEARAYLRTTAQNLCINLWHRQEIERAWMDMLAATPQAGYPSAERQAIVLQALEEIGRMLQSLSPKAARAFTLAVVCEMTDDEVGAELGVSGRMVRKYVAQAMLGCLALSARQTATELRQEALP</sequence>
<name>A0A7G9RJQ9_9BURK</name>
<evidence type="ECO:0000313" key="7">
    <source>
        <dbReference type="EMBL" id="QNN55834.1"/>
    </source>
</evidence>
<evidence type="ECO:0000256" key="3">
    <source>
        <dbReference type="ARBA" id="ARBA00023082"/>
    </source>
</evidence>
<evidence type="ECO:0000259" key="5">
    <source>
        <dbReference type="Pfam" id="PF04542"/>
    </source>
</evidence>
<dbReference type="InterPro" id="IPR013324">
    <property type="entry name" value="RNA_pol_sigma_r3/r4-like"/>
</dbReference>
<proteinExistence type="inferred from homology"/>
<keyword evidence="3" id="KW-0731">Sigma factor</keyword>
<evidence type="ECO:0000256" key="2">
    <source>
        <dbReference type="ARBA" id="ARBA00023015"/>
    </source>
</evidence>
<evidence type="ECO:0000256" key="4">
    <source>
        <dbReference type="ARBA" id="ARBA00023163"/>
    </source>
</evidence>
<dbReference type="InterPro" id="IPR039425">
    <property type="entry name" value="RNA_pol_sigma-70-like"/>
</dbReference>
<dbReference type="KEGG" id="drg:H9K76_14620"/>
<accession>A0A7G9RJQ9</accession>
<dbReference type="Proteomes" id="UP000515811">
    <property type="component" value="Chromosome"/>
</dbReference>
<keyword evidence="4" id="KW-0804">Transcription</keyword>
<evidence type="ECO:0000313" key="8">
    <source>
        <dbReference type="Proteomes" id="UP000515811"/>
    </source>
</evidence>
<dbReference type="EMBL" id="CP060714">
    <property type="protein sequence ID" value="QNN55834.1"/>
    <property type="molecule type" value="Genomic_DNA"/>
</dbReference>
<dbReference type="SUPFAM" id="SSF88946">
    <property type="entry name" value="Sigma2 domain of RNA polymerase sigma factors"/>
    <property type="match status" value="1"/>
</dbReference>
<dbReference type="InterPro" id="IPR013325">
    <property type="entry name" value="RNA_pol_sigma_r2"/>
</dbReference>
<evidence type="ECO:0000259" key="6">
    <source>
        <dbReference type="Pfam" id="PF08281"/>
    </source>
</evidence>
<dbReference type="InterPro" id="IPR036388">
    <property type="entry name" value="WH-like_DNA-bd_sf"/>
</dbReference>
<dbReference type="PANTHER" id="PTHR43133:SF63">
    <property type="entry name" value="RNA POLYMERASE SIGMA FACTOR FECI-RELATED"/>
    <property type="match status" value="1"/>
</dbReference>
<dbReference type="Pfam" id="PF04542">
    <property type="entry name" value="Sigma70_r2"/>
    <property type="match status" value="1"/>
</dbReference>
<dbReference type="Gene3D" id="1.10.10.10">
    <property type="entry name" value="Winged helix-like DNA-binding domain superfamily/Winged helix DNA-binding domain"/>
    <property type="match status" value="1"/>
</dbReference>
<evidence type="ECO:0000256" key="1">
    <source>
        <dbReference type="ARBA" id="ARBA00010641"/>
    </source>
</evidence>
<dbReference type="RefSeq" id="WP_187596107.1">
    <property type="nucleotide sequence ID" value="NZ_CP060714.1"/>
</dbReference>
<protein>
    <submittedName>
        <fullName evidence="7">Sigma-70 family RNA polymerase sigma factor</fullName>
    </submittedName>
</protein>